<evidence type="ECO:0000256" key="1">
    <source>
        <dbReference type="ARBA" id="ARBA00010790"/>
    </source>
</evidence>
<evidence type="ECO:0000313" key="5">
    <source>
        <dbReference type="EMBL" id="KAI1878860.1"/>
    </source>
</evidence>
<dbReference type="InterPro" id="IPR000172">
    <property type="entry name" value="GMC_OxRdtase_N"/>
</dbReference>
<dbReference type="GO" id="GO:0016614">
    <property type="term" value="F:oxidoreductase activity, acting on CH-OH group of donors"/>
    <property type="evidence" value="ECO:0007669"/>
    <property type="project" value="InterPro"/>
</dbReference>
<dbReference type="InterPro" id="IPR007867">
    <property type="entry name" value="GMC_OxRtase_C"/>
</dbReference>
<keyword evidence="6" id="KW-1185">Reference proteome</keyword>
<dbReference type="InterPro" id="IPR012132">
    <property type="entry name" value="GMC_OxRdtase"/>
</dbReference>
<reference evidence="5" key="1">
    <citation type="submission" date="2021-03" db="EMBL/GenBank/DDBJ databases">
        <title>Revisited historic fungal species revealed as producer of novel bioactive compounds through whole genome sequencing and comparative genomics.</title>
        <authorList>
            <person name="Vignolle G.A."/>
            <person name="Hochenegger N."/>
            <person name="Mach R.L."/>
            <person name="Mach-Aigner A.R."/>
            <person name="Javad Rahimi M."/>
            <person name="Salim K.A."/>
            <person name="Chan C.M."/>
            <person name="Lim L.B.L."/>
            <person name="Cai F."/>
            <person name="Druzhinina I.S."/>
            <person name="U'Ren J.M."/>
            <person name="Derntl C."/>
        </authorList>
    </citation>
    <scope>NUCLEOTIDE SEQUENCE</scope>
    <source>
        <strain evidence="5">TUCIM 5799</strain>
    </source>
</reference>
<dbReference type="Pfam" id="PF00732">
    <property type="entry name" value="GMC_oxred_N"/>
    <property type="match status" value="1"/>
</dbReference>
<dbReference type="InterPro" id="IPR053208">
    <property type="entry name" value="GMC_Oxidoreductase_CD"/>
</dbReference>
<organism evidence="5 6">
    <name type="scientific">Neoarthrinium moseri</name>
    <dbReference type="NCBI Taxonomy" id="1658444"/>
    <lineage>
        <taxon>Eukaryota</taxon>
        <taxon>Fungi</taxon>
        <taxon>Dikarya</taxon>
        <taxon>Ascomycota</taxon>
        <taxon>Pezizomycotina</taxon>
        <taxon>Sordariomycetes</taxon>
        <taxon>Xylariomycetidae</taxon>
        <taxon>Amphisphaeriales</taxon>
        <taxon>Apiosporaceae</taxon>
        <taxon>Neoarthrinium</taxon>
    </lineage>
</organism>
<dbReference type="EMBL" id="JAFIMR010000005">
    <property type="protein sequence ID" value="KAI1878860.1"/>
    <property type="molecule type" value="Genomic_DNA"/>
</dbReference>
<sequence>MKSSIFYAAVGLLGLPCHASPIQGRQPCRRSDWSTEEWDAIVVGAGTAGIVVADKLSEAGKKTLLLELGGPSYGITGGTERPSWLDGTNLSRVDVPGLYKSIFSGGSDLLCPSDVVNGFQACTIGGNSAINAGLYFQPPDSDWDLYHPEGWKSGDVQAATQRLLERQPSVTTYSSDGEFYAQTGYEAAKSWIVGAAGFTEVGFNDEPSNKDRVFGRPVYDYKNGQRGGPATTYLQSASSRSNFHLQTGVRVKYINQVNGTASSVVAEFGGSLLEIQLSPAGRVVLSAGALVSPGLLMYSGIGPSESLSNLAAASYTPYNSSNWVVNDAVGAGLFDNPNTFIELSAPTVESYTQVYDDPIAADRDLYLSSRSGPYSFASQTSAFWGYVHNEDGTQAGIQGTIDSSGHGAFTANNTITLNIYGTSGMQSAGRVVLSTDGKFTPGPDSNVYYSDPRDADAIASFVHDIFQALPPSTPDAPAAEGLTPLNIAQGASVDEIRTYITTPSDYAVGSVQHWSSSCRIGSCVDADTKVVGTENIHVIDASILSPLTVNPQFGVMVAAEKGAERILALGAGLSLKIT</sequence>
<evidence type="ECO:0000259" key="4">
    <source>
        <dbReference type="PROSITE" id="PS00624"/>
    </source>
</evidence>
<comment type="similarity">
    <text evidence="1">Belongs to the GMC oxidoreductase family.</text>
</comment>
<feature type="binding site" evidence="2">
    <location>
        <position position="251"/>
    </location>
    <ligand>
        <name>FAD</name>
        <dbReference type="ChEBI" id="CHEBI:57692"/>
    </ligand>
</feature>
<gene>
    <name evidence="5" type="ORF">JX265_003037</name>
</gene>
<dbReference type="PROSITE" id="PS00624">
    <property type="entry name" value="GMC_OXRED_2"/>
    <property type="match status" value="1"/>
</dbReference>
<feature type="binding site" evidence="2">
    <location>
        <begin position="551"/>
        <end position="552"/>
    </location>
    <ligand>
        <name>FAD</name>
        <dbReference type="ChEBI" id="CHEBI:57692"/>
    </ligand>
</feature>
<keyword evidence="3" id="KW-0732">Signal</keyword>
<dbReference type="SUPFAM" id="SSF51905">
    <property type="entry name" value="FAD/NAD(P)-binding domain"/>
    <property type="match status" value="1"/>
</dbReference>
<keyword evidence="2" id="KW-0274">FAD</keyword>
<protein>
    <recommendedName>
        <fullName evidence="4">Glucose-methanol-choline oxidoreductase N-terminal domain-containing protein</fullName>
    </recommendedName>
</protein>
<comment type="cofactor">
    <cofactor evidence="2">
        <name>FAD</name>
        <dbReference type="ChEBI" id="CHEBI:57692"/>
    </cofactor>
</comment>
<dbReference type="Gene3D" id="3.50.50.60">
    <property type="entry name" value="FAD/NAD(P)-binding domain"/>
    <property type="match status" value="1"/>
</dbReference>
<dbReference type="PANTHER" id="PTHR47190">
    <property type="entry name" value="DEHYDROGENASE, PUTATIVE-RELATED"/>
    <property type="match status" value="1"/>
</dbReference>
<dbReference type="SUPFAM" id="SSF54373">
    <property type="entry name" value="FAD-linked reductases, C-terminal domain"/>
    <property type="match status" value="1"/>
</dbReference>
<feature type="signal peptide" evidence="3">
    <location>
        <begin position="1"/>
        <end position="19"/>
    </location>
</feature>
<dbReference type="InterPro" id="IPR036188">
    <property type="entry name" value="FAD/NAD-bd_sf"/>
</dbReference>
<dbReference type="PANTHER" id="PTHR47190:SF1">
    <property type="entry name" value="GLUCOSE-METHANOL-CHOLINE OXIDOREDUCTASE N-TERMINAL DOMAIN-CONTAINING PROTEIN"/>
    <property type="match status" value="1"/>
</dbReference>
<dbReference type="GO" id="GO:0050660">
    <property type="term" value="F:flavin adenine dinucleotide binding"/>
    <property type="evidence" value="ECO:0007669"/>
    <property type="project" value="InterPro"/>
</dbReference>
<keyword evidence="2" id="KW-0285">Flavoprotein</keyword>
<feature type="chain" id="PRO_5040486838" description="Glucose-methanol-choline oxidoreductase N-terminal domain-containing protein" evidence="3">
    <location>
        <begin position="20"/>
        <end position="578"/>
    </location>
</feature>
<dbReference type="Proteomes" id="UP000829685">
    <property type="component" value="Unassembled WGS sequence"/>
</dbReference>
<evidence type="ECO:0000313" key="6">
    <source>
        <dbReference type="Proteomes" id="UP000829685"/>
    </source>
</evidence>
<dbReference type="Gene3D" id="3.30.410.10">
    <property type="entry name" value="Cholesterol Oxidase, domain 2"/>
    <property type="match status" value="1"/>
</dbReference>
<dbReference type="Pfam" id="PF05199">
    <property type="entry name" value="GMC_oxred_C"/>
    <property type="match status" value="1"/>
</dbReference>
<comment type="caution">
    <text evidence="5">The sequence shown here is derived from an EMBL/GenBank/DDBJ whole genome shotgun (WGS) entry which is preliminary data.</text>
</comment>
<dbReference type="PIRSF" id="PIRSF000137">
    <property type="entry name" value="Alcohol_oxidase"/>
    <property type="match status" value="1"/>
</dbReference>
<proteinExistence type="inferred from homology"/>
<feature type="domain" description="Glucose-methanol-choline oxidoreductase N-terminal" evidence="4">
    <location>
        <begin position="288"/>
        <end position="302"/>
    </location>
</feature>
<name>A0A9Q0AU60_9PEZI</name>
<dbReference type="AlphaFoldDB" id="A0A9Q0AU60"/>
<evidence type="ECO:0000256" key="3">
    <source>
        <dbReference type="SAM" id="SignalP"/>
    </source>
</evidence>
<evidence type="ECO:0000256" key="2">
    <source>
        <dbReference type="PIRSR" id="PIRSR000137-2"/>
    </source>
</evidence>
<accession>A0A9Q0AU60</accession>